<feature type="region of interest" description="Disordered" evidence="1">
    <location>
        <begin position="433"/>
        <end position="501"/>
    </location>
</feature>
<feature type="compositionally biased region" description="Polar residues" evidence="1">
    <location>
        <begin position="59"/>
        <end position="71"/>
    </location>
</feature>
<evidence type="ECO:0000256" key="1">
    <source>
        <dbReference type="SAM" id="MobiDB-lite"/>
    </source>
</evidence>
<feature type="compositionally biased region" description="Basic and acidic residues" evidence="1">
    <location>
        <begin position="561"/>
        <end position="575"/>
    </location>
</feature>
<proteinExistence type="predicted"/>
<sequence>MLQISANPNPKNLTNIMNTELPSDERPKKKAVRSKNSSNESSASTSNNKSTDLKDKVETTSLPSNPTPNQNHIVVIGDRELKFSKEFIDRSLAPEDSYSSQILVNIIEDGLRFVCTQHTVGIRTKYYTQNVFVTSFNDCETFWAWLRAVKRVPQCIIFLVDFFDTNGHFETENDLEGIASNQALMPTEKIVAIKGEAPTNDPWRERLQNMAREHYMALVTLNPNEDDREEAANFSELLSYERIYELVTLCEWNSSDSSNLLTEAIIEAKNLGGVKEIVSQTIGKDKEAAESPRSRQKPRNNMQDGNLCGVEAELISRLQNINGVMSVFGPQVKLRLQDTQMEEEFETEMQGVAQQRLQKIWKDCYDQKARAIIRQRLVADKIRRLESEQTAEFFGKAGRSLKLEESTKLANKTMGKASGEALETISLRFKTKEEVERENLEEKHRLEREKTQISQPTPPKESESKKTEQNRKKKEKKKAKKLREKAELGNEERDEANKLKEVFDNIKKVEPEKLEGKDMKECLEKWKKVDSLSIDEKVVVAANLANNYIKNNSNEVAIQIEEPKNPKQNESKKDK</sequence>
<feature type="compositionally biased region" description="Basic and acidic residues" evidence="1">
    <location>
        <begin position="433"/>
        <end position="451"/>
    </location>
</feature>
<feature type="compositionally biased region" description="Basic and acidic residues" evidence="1">
    <location>
        <begin position="484"/>
        <end position="501"/>
    </location>
</feature>
<feature type="compositionally biased region" description="Polar residues" evidence="1">
    <location>
        <begin position="1"/>
        <end position="21"/>
    </location>
</feature>
<dbReference type="Proteomes" id="UP000095284">
    <property type="component" value="Unplaced"/>
</dbReference>
<organism evidence="2 3">
    <name type="scientific">Bursaphelenchus xylophilus</name>
    <name type="common">Pinewood nematode worm</name>
    <name type="synonym">Aphelenchoides xylophilus</name>
    <dbReference type="NCBI Taxonomy" id="6326"/>
    <lineage>
        <taxon>Eukaryota</taxon>
        <taxon>Metazoa</taxon>
        <taxon>Ecdysozoa</taxon>
        <taxon>Nematoda</taxon>
        <taxon>Chromadorea</taxon>
        <taxon>Rhabditida</taxon>
        <taxon>Tylenchina</taxon>
        <taxon>Tylenchomorpha</taxon>
        <taxon>Aphelenchoidea</taxon>
        <taxon>Aphelenchoididae</taxon>
        <taxon>Bursaphelenchus</taxon>
    </lineage>
</organism>
<evidence type="ECO:0000313" key="2">
    <source>
        <dbReference type="Proteomes" id="UP000095284"/>
    </source>
</evidence>
<evidence type="ECO:0000313" key="3">
    <source>
        <dbReference type="WBParaSite" id="BXY_0698000.1"/>
    </source>
</evidence>
<dbReference type="WBParaSite" id="BXY_0698000.1">
    <property type="protein sequence ID" value="BXY_0698000.1"/>
    <property type="gene ID" value="BXY_0698000"/>
</dbReference>
<name>A0A1I7S1V2_BURXY</name>
<dbReference type="AlphaFoldDB" id="A0A1I7S1V2"/>
<feature type="compositionally biased region" description="Basic and acidic residues" evidence="1">
    <location>
        <begin position="460"/>
        <end position="470"/>
    </location>
</feature>
<feature type="compositionally biased region" description="Low complexity" evidence="1">
    <location>
        <begin position="34"/>
        <end position="50"/>
    </location>
</feature>
<accession>A0A1I7S1V2</accession>
<feature type="region of interest" description="Disordered" evidence="1">
    <location>
        <begin position="282"/>
        <end position="304"/>
    </location>
</feature>
<feature type="region of interest" description="Disordered" evidence="1">
    <location>
        <begin position="554"/>
        <end position="575"/>
    </location>
</feature>
<feature type="compositionally biased region" description="Basic and acidic residues" evidence="1">
    <location>
        <begin position="283"/>
        <end position="293"/>
    </location>
</feature>
<feature type="compositionally biased region" description="Basic residues" evidence="1">
    <location>
        <begin position="471"/>
        <end position="483"/>
    </location>
</feature>
<reference evidence="3" key="1">
    <citation type="submission" date="2016-11" db="UniProtKB">
        <authorList>
            <consortium name="WormBaseParasite"/>
        </authorList>
    </citation>
    <scope>IDENTIFICATION</scope>
</reference>
<protein>
    <submittedName>
        <fullName evidence="3">Uncharacterized protein</fullName>
    </submittedName>
</protein>
<feature type="region of interest" description="Disordered" evidence="1">
    <location>
        <begin position="1"/>
        <end position="71"/>
    </location>
</feature>